<keyword evidence="6" id="KW-0408">Iron</keyword>
<dbReference type="SUPFAM" id="SSF51197">
    <property type="entry name" value="Clavaminate synthase-like"/>
    <property type="match status" value="1"/>
</dbReference>
<dbReference type="OrthoDB" id="4132605at2759"/>
<dbReference type="Pfam" id="PF05721">
    <property type="entry name" value="PhyH"/>
    <property type="match status" value="1"/>
</dbReference>
<evidence type="ECO:0000256" key="4">
    <source>
        <dbReference type="ARBA" id="ARBA00022964"/>
    </source>
</evidence>
<sequence length="319" mass="34981">MSSFALQALKSPARRTAQFRGHRDLCKRCPQARYSRLSRTEPASKIVDELKKDGFVVIQNLFSPGQVRGLNADMDEVLSRTSPGKSASMVEGSSIPEDEAVQAAVFGANTRRVDKLMSHSKTWQNLVDDDVLHDICSKAFELTGDYWLNTAQMIEIGPGSANGPLHPDAGLWWLLLGLDDQKSPELVLNFLVATTRTTATNGATGVVEGSHKLPISEILANPEAGVWTTPDDQVKQIELEAGDCLLVGGRIFHRGSANLSTNENRRVLSCMVTSCALTPEEAHPFYVQDEVAKGFSERAKKFLGYSAMRPSFGAGFWRR</sequence>
<evidence type="ECO:0000313" key="7">
    <source>
        <dbReference type="EMBL" id="RVX74550.1"/>
    </source>
</evidence>
<evidence type="ECO:0000256" key="5">
    <source>
        <dbReference type="ARBA" id="ARBA00023002"/>
    </source>
</evidence>
<comment type="similarity">
    <text evidence="2">Belongs to the PhyH family.</text>
</comment>
<keyword evidence="5" id="KW-0560">Oxidoreductase</keyword>
<dbReference type="InterPro" id="IPR008775">
    <property type="entry name" value="Phytyl_CoA_dOase-like"/>
</dbReference>
<dbReference type="GO" id="GO:0051213">
    <property type="term" value="F:dioxygenase activity"/>
    <property type="evidence" value="ECO:0007669"/>
    <property type="project" value="UniProtKB-KW"/>
</dbReference>
<name>A0A438NFQ3_EXOME</name>
<dbReference type="AlphaFoldDB" id="A0A438NFQ3"/>
<dbReference type="PANTHER" id="PTHR20883:SF41">
    <property type="entry name" value="IRON_ALPHA-KETOGLUTARATE-DEPENDENT DIOXYGENASE ASQJ"/>
    <property type="match status" value="1"/>
</dbReference>
<gene>
    <name evidence="7" type="ORF">B0A52_01676</name>
</gene>
<evidence type="ECO:0000256" key="2">
    <source>
        <dbReference type="ARBA" id="ARBA00005830"/>
    </source>
</evidence>
<organism evidence="7 8">
    <name type="scientific">Exophiala mesophila</name>
    <name type="common">Black yeast-like fungus</name>
    <dbReference type="NCBI Taxonomy" id="212818"/>
    <lineage>
        <taxon>Eukaryota</taxon>
        <taxon>Fungi</taxon>
        <taxon>Dikarya</taxon>
        <taxon>Ascomycota</taxon>
        <taxon>Pezizomycotina</taxon>
        <taxon>Eurotiomycetes</taxon>
        <taxon>Chaetothyriomycetidae</taxon>
        <taxon>Chaetothyriales</taxon>
        <taxon>Herpotrichiellaceae</taxon>
        <taxon>Exophiala</taxon>
    </lineage>
</organism>
<evidence type="ECO:0000313" key="8">
    <source>
        <dbReference type="Proteomes" id="UP000288859"/>
    </source>
</evidence>
<accession>A0A438NFQ3</accession>
<proteinExistence type="inferred from homology"/>
<reference evidence="7 8" key="1">
    <citation type="submission" date="2017-03" db="EMBL/GenBank/DDBJ databases">
        <title>Genomes of endolithic fungi from Antarctica.</title>
        <authorList>
            <person name="Coleine C."/>
            <person name="Masonjones S."/>
            <person name="Stajich J.E."/>
        </authorList>
    </citation>
    <scope>NUCLEOTIDE SEQUENCE [LARGE SCALE GENOMIC DNA]</scope>
    <source>
        <strain evidence="7 8">CCFEE 6314</strain>
    </source>
</reference>
<evidence type="ECO:0000256" key="1">
    <source>
        <dbReference type="ARBA" id="ARBA00001962"/>
    </source>
</evidence>
<comment type="cofactor">
    <cofactor evidence="1">
        <name>Fe cation</name>
        <dbReference type="ChEBI" id="CHEBI:24875"/>
    </cofactor>
</comment>
<dbReference type="Gene3D" id="2.60.120.620">
    <property type="entry name" value="q2cbj1_9rhob like domain"/>
    <property type="match status" value="1"/>
</dbReference>
<evidence type="ECO:0000256" key="6">
    <source>
        <dbReference type="ARBA" id="ARBA00023004"/>
    </source>
</evidence>
<keyword evidence="4" id="KW-0223">Dioxygenase</keyword>
<dbReference type="EMBL" id="NAJM01000004">
    <property type="protein sequence ID" value="RVX74550.1"/>
    <property type="molecule type" value="Genomic_DNA"/>
</dbReference>
<comment type="subunit">
    <text evidence="3">Homodimer.</text>
</comment>
<dbReference type="Proteomes" id="UP000288859">
    <property type="component" value="Unassembled WGS sequence"/>
</dbReference>
<protein>
    <recommendedName>
        <fullName evidence="9">Phytanoyl-CoA dioxygenase</fullName>
    </recommendedName>
</protein>
<evidence type="ECO:0000256" key="3">
    <source>
        <dbReference type="ARBA" id="ARBA00011738"/>
    </source>
</evidence>
<evidence type="ECO:0008006" key="9">
    <source>
        <dbReference type="Google" id="ProtNLM"/>
    </source>
</evidence>
<comment type="caution">
    <text evidence="7">The sequence shown here is derived from an EMBL/GenBank/DDBJ whole genome shotgun (WGS) entry which is preliminary data.</text>
</comment>
<dbReference type="PANTHER" id="PTHR20883">
    <property type="entry name" value="PHYTANOYL-COA DIOXYGENASE DOMAIN CONTAINING 1"/>
    <property type="match status" value="1"/>
</dbReference>